<dbReference type="STRING" id="673862.BABL1_gene_957"/>
<dbReference type="EMBL" id="HG793133">
    <property type="protein sequence ID" value="CDK30263.1"/>
    <property type="molecule type" value="Genomic_DNA"/>
</dbReference>
<dbReference type="Pfam" id="PF21095">
    <property type="entry name" value="CarD_C"/>
    <property type="match status" value="1"/>
</dbReference>
<sequence length="180" mass="20731">MFCLNEKVVYPGHGVAKVNRLIKKCISSEEVTFYELTFLNKDVTVLVPTNNVSSIGLRGLSSLEKIKEAFSLLKTPVKKANQYEFAATNWNKRNKEYQLKLRTGNLQDLLEVYRDLRYISSYKELSFGEKNLLQQTETLLVEEISLVESVAREKTMEQLRSLCSLQQVKCNSIIEEEKVI</sequence>
<dbReference type="InterPro" id="IPR003711">
    <property type="entry name" value="CarD-like/TRCF_RID"/>
</dbReference>
<gene>
    <name evidence="2" type="primary">carD</name>
    <name evidence="2" type="ORF">BABL1_gene_957</name>
</gene>
<dbReference type="eggNOG" id="COG1329">
    <property type="taxonomic scope" value="Bacteria"/>
</dbReference>
<accession>V6DH48</accession>
<dbReference type="Pfam" id="PF02559">
    <property type="entry name" value="CarD_TRCF_RID"/>
    <property type="match status" value="1"/>
</dbReference>
<dbReference type="InterPro" id="IPR052531">
    <property type="entry name" value="CarD-like_regulator"/>
</dbReference>
<dbReference type="RefSeq" id="WP_023791166.1">
    <property type="nucleotide sequence ID" value="NC_023003.1"/>
</dbReference>
<evidence type="ECO:0000313" key="3">
    <source>
        <dbReference type="Proteomes" id="UP000018769"/>
    </source>
</evidence>
<dbReference type="SUPFAM" id="SSF141259">
    <property type="entry name" value="CarD-like"/>
    <property type="match status" value="1"/>
</dbReference>
<dbReference type="HOGENOM" id="CLU_048259_1_1_7"/>
<dbReference type="AlphaFoldDB" id="V6DH48"/>
<dbReference type="GO" id="GO:0009303">
    <property type="term" value="P:rRNA transcription"/>
    <property type="evidence" value="ECO:0007669"/>
    <property type="project" value="TreeGrafter"/>
</dbReference>
<evidence type="ECO:0000259" key="1">
    <source>
        <dbReference type="SMART" id="SM01058"/>
    </source>
</evidence>
<dbReference type="InterPro" id="IPR048792">
    <property type="entry name" value="CarD_C"/>
</dbReference>
<dbReference type="PANTHER" id="PTHR38447:SF1">
    <property type="entry name" value="RNA POLYMERASE-BINDING TRANSCRIPTION FACTOR CARD"/>
    <property type="match status" value="1"/>
</dbReference>
<dbReference type="Gene3D" id="1.20.58.1290">
    <property type="entry name" value="CarD-like, C-terminal domain"/>
    <property type="match status" value="1"/>
</dbReference>
<protein>
    <submittedName>
        <fullName evidence="2">CarD-like transcriptional regulator</fullName>
    </submittedName>
</protein>
<dbReference type="KEGG" id="dpb:BABL1_gene_957"/>
<name>V6DH48_9BACT</name>
<reference evidence="2 3" key="1">
    <citation type="journal article" date="2015" name="Biol. Direct">
        <title>Babela massiliensis, a representative of a widespread bacterial phylum with unusual adaptations to parasitism in amoebae.</title>
        <authorList>
            <person name="Pagnier I."/>
            <person name="Yutin N."/>
            <person name="Croce O."/>
            <person name="Makarova K.S."/>
            <person name="Wolf Y.I."/>
            <person name="Benamar S."/>
            <person name="Raoult D."/>
            <person name="Koonin E.V."/>
            <person name="La Scola B."/>
        </authorList>
    </citation>
    <scope>NUCLEOTIDE SEQUENCE [LARGE SCALE GENOMIC DNA]</scope>
    <source>
        <strain evidence="3">BABL1</strain>
    </source>
</reference>
<evidence type="ECO:0000313" key="2">
    <source>
        <dbReference type="EMBL" id="CDK30263.1"/>
    </source>
</evidence>
<dbReference type="OrthoDB" id="9786074at2"/>
<dbReference type="SMART" id="SM01058">
    <property type="entry name" value="CarD_TRCF"/>
    <property type="match status" value="1"/>
</dbReference>
<dbReference type="InterPro" id="IPR042215">
    <property type="entry name" value="CarD-like_C"/>
</dbReference>
<proteinExistence type="predicted"/>
<dbReference type="InterPro" id="IPR036101">
    <property type="entry name" value="CarD-like/TRCF_RID_sf"/>
</dbReference>
<dbReference type="Proteomes" id="UP000018769">
    <property type="component" value="Chromosome I"/>
</dbReference>
<feature type="domain" description="CarD-like/TRCF RNAP-interacting" evidence="1">
    <location>
        <begin position="1"/>
        <end position="117"/>
    </location>
</feature>
<dbReference type="Gene3D" id="2.40.10.170">
    <property type="match status" value="1"/>
</dbReference>
<dbReference type="PANTHER" id="PTHR38447">
    <property type="entry name" value="TRANSCRIPTION FACTOR YDEB-RELATED"/>
    <property type="match status" value="1"/>
</dbReference>
<keyword evidence="3" id="KW-1185">Reference proteome</keyword>
<organism evidence="2 3">
    <name type="scientific">Candidatus Babela massiliensis</name>
    <dbReference type="NCBI Taxonomy" id="673862"/>
    <lineage>
        <taxon>Bacteria</taxon>
        <taxon>Candidatus Babelota</taxon>
        <taxon>Candidatus Babeliae</taxon>
        <taxon>Candidatus Babeliales</taxon>
        <taxon>Candidatus Babeliaceae</taxon>
        <taxon>Candidatus Babela</taxon>
    </lineage>
</organism>